<dbReference type="Proteomes" id="UP000828390">
    <property type="component" value="Unassembled WGS sequence"/>
</dbReference>
<dbReference type="EMBL" id="JAIWYP010000004">
    <property type="protein sequence ID" value="KAH3840078.1"/>
    <property type="molecule type" value="Genomic_DNA"/>
</dbReference>
<keyword evidence="2" id="KW-1185">Reference proteome</keyword>
<evidence type="ECO:0000313" key="1">
    <source>
        <dbReference type="EMBL" id="KAH3840078.1"/>
    </source>
</evidence>
<dbReference type="AlphaFoldDB" id="A0A9D4KIF8"/>
<protein>
    <submittedName>
        <fullName evidence="1">Uncharacterized protein</fullName>
    </submittedName>
</protein>
<proteinExistence type="predicted"/>
<accession>A0A9D4KIF8</accession>
<reference evidence="1" key="2">
    <citation type="submission" date="2020-11" db="EMBL/GenBank/DDBJ databases">
        <authorList>
            <person name="McCartney M.A."/>
            <person name="Auch B."/>
            <person name="Kono T."/>
            <person name="Mallez S."/>
            <person name="Becker A."/>
            <person name="Gohl D.M."/>
            <person name="Silverstein K.A.T."/>
            <person name="Koren S."/>
            <person name="Bechman K.B."/>
            <person name="Herman A."/>
            <person name="Abrahante J.E."/>
            <person name="Garbe J."/>
        </authorList>
    </citation>
    <scope>NUCLEOTIDE SEQUENCE</scope>
    <source>
        <strain evidence="1">Duluth1</strain>
        <tissue evidence="1">Whole animal</tissue>
    </source>
</reference>
<sequence length="68" mass="7637">MLPRLTALALENNNQTSELKKREMALQLFEAYSVLSCCCILNLNSTVVDVHRINNFSCVMVSLMVSLC</sequence>
<comment type="caution">
    <text evidence="1">The sequence shown here is derived from an EMBL/GenBank/DDBJ whole genome shotgun (WGS) entry which is preliminary data.</text>
</comment>
<gene>
    <name evidence="1" type="ORF">DPMN_113520</name>
</gene>
<evidence type="ECO:0000313" key="2">
    <source>
        <dbReference type="Proteomes" id="UP000828390"/>
    </source>
</evidence>
<organism evidence="1 2">
    <name type="scientific">Dreissena polymorpha</name>
    <name type="common">Zebra mussel</name>
    <name type="synonym">Mytilus polymorpha</name>
    <dbReference type="NCBI Taxonomy" id="45954"/>
    <lineage>
        <taxon>Eukaryota</taxon>
        <taxon>Metazoa</taxon>
        <taxon>Spiralia</taxon>
        <taxon>Lophotrochozoa</taxon>
        <taxon>Mollusca</taxon>
        <taxon>Bivalvia</taxon>
        <taxon>Autobranchia</taxon>
        <taxon>Heteroconchia</taxon>
        <taxon>Euheterodonta</taxon>
        <taxon>Imparidentia</taxon>
        <taxon>Neoheterodontei</taxon>
        <taxon>Myida</taxon>
        <taxon>Dreissenoidea</taxon>
        <taxon>Dreissenidae</taxon>
        <taxon>Dreissena</taxon>
    </lineage>
</organism>
<reference evidence="1" key="1">
    <citation type="journal article" date="2019" name="bioRxiv">
        <title>The Genome of the Zebra Mussel, Dreissena polymorpha: A Resource for Invasive Species Research.</title>
        <authorList>
            <person name="McCartney M.A."/>
            <person name="Auch B."/>
            <person name="Kono T."/>
            <person name="Mallez S."/>
            <person name="Zhang Y."/>
            <person name="Obille A."/>
            <person name="Becker A."/>
            <person name="Abrahante J.E."/>
            <person name="Garbe J."/>
            <person name="Badalamenti J.P."/>
            <person name="Herman A."/>
            <person name="Mangelson H."/>
            <person name="Liachko I."/>
            <person name="Sullivan S."/>
            <person name="Sone E.D."/>
            <person name="Koren S."/>
            <person name="Silverstein K.A.T."/>
            <person name="Beckman K.B."/>
            <person name="Gohl D.M."/>
        </authorList>
    </citation>
    <scope>NUCLEOTIDE SEQUENCE</scope>
    <source>
        <strain evidence="1">Duluth1</strain>
        <tissue evidence="1">Whole animal</tissue>
    </source>
</reference>
<name>A0A9D4KIF8_DREPO</name>